<sequence length="227" mass="26466">MADRSSGRSRYEDESEYKRKHRSKQDISPKRNYDYKKALDEHVSRRYDSDSDSDRETRHKKRNEFKQDSDQKNGRYSESNKNSNDKVMSEKEAKELEEKLKPNFKASGKLAQDTNKVNGSLLKYNEPPEARMTDDKWRIYVFKGEDEIDHPSCSSQHAVLQYRQIVEKSEGKTVSSTRPYLIDLGSTNGTTVNGKKLPSQRYVQLLSKDVIKFGFSTRDYVIMLDDL</sequence>
<feature type="compositionally biased region" description="Basic and acidic residues" evidence="1">
    <location>
        <begin position="83"/>
        <end position="96"/>
    </location>
</feature>
<evidence type="ECO:0000256" key="1">
    <source>
        <dbReference type="SAM" id="MobiDB-lite"/>
    </source>
</evidence>
<dbReference type="Pfam" id="PF00498">
    <property type="entry name" value="FHA"/>
    <property type="match status" value="1"/>
</dbReference>
<protein>
    <submittedName>
        <fullName evidence="3">Smad nuclear-interacting protein 1</fullName>
    </submittedName>
</protein>
<dbReference type="AlphaFoldDB" id="A0A1R1YRX5"/>
<name>A0A1R1YRX5_9FUNG</name>
<dbReference type="Proteomes" id="UP000187429">
    <property type="component" value="Unassembled WGS sequence"/>
</dbReference>
<dbReference type="Gene3D" id="2.60.200.20">
    <property type="match status" value="1"/>
</dbReference>
<dbReference type="PANTHER" id="PTHR23308">
    <property type="entry name" value="NUCLEAR INHIBITOR OF PROTEIN PHOSPHATASE-1"/>
    <property type="match status" value="1"/>
</dbReference>
<proteinExistence type="predicted"/>
<dbReference type="SMART" id="SM00240">
    <property type="entry name" value="FHA"/>
    <property type="match status" value="1"/>
</dbReference>
<reference evidence="4" key="1">
    <citation type="submission" date="2017-01" db="EMBL/GenBank/DDBJ databases">
        <authorList>
            <person name="Wang Y."/>
            <person name="White M."/>
            <person name="Kvist S."/>
            <person name="Moncalvo J.-M."/>
        </authorList>
    </citation>
    <scope>NUCLEOTIDE SEQUENCE [LARGE SCALE GENOMIC DNA]</scope>
    <source>
        <strain evidence="4">ID-206-W2</strain>
    </source>
</reference>
<dbReference type="InterPro" id="IPR050923">
    <property type="entry name" value="Cell_Proc_Reg/RNA_Proc"/>
</dbReference>
<feature type="region of interest" description="Disordered" evidence="1">
    <location>
        <begin position="1"/>
        <end position="96"/>
    </location>
</feature>
<dbReference type="PROSITE" id="PS50006">
    <property type="entry name" value="FHA_DOMAIN"/>
    <property type="match status" value="1"/>
</dbReference>
<dbReference type="OrthoDB" id="444265at2759"/>
<feature type="compositionally biased region" description="Basic and acidic residues" evidence="1">
    <location>
        <begin position="1"/>
        <end position="12"/>
    </location>
</feature>
<evidence type="ECO:0000313" key="4">
    <source>
        <dbReference type="Proteomes" id="UP000187429"/>
    </source>
</evidence>
<dbReference type="InterPro" id="IPR000253">
    <property type="entry name" value="FHA_dom"/>
</dbReference>
<gene>
    <name evidence="3" type="ORF">AYI69_g852</name>
</gene>
<evidence type="ECO:0000313" key="3">
    <source>
        <dbReference type="EMBL" id="OMJ29637.1"/>
    </source>
</evidence>
<dbReference type="EMBL" id="LSSM01000228">
    <property type="protein sequence ID" value="OMJ29637.1"/>
    <property type="molecule type" value="Genomic_DNA"/>
</dbReference>
<evidence type="ECO:0000259" key="2">
    <source>
        <dbReference type="PROSITE" id="PS50006"/>
    </source>
</evidence>
<feature type="compositionally biased region" description="Basic and acidic residues" evidence="1">
    <location>
        <begin position="64"/>
        <end position="75"/>
    </location>
</feature>
<comment type="caution">
    <text evidence="3">The sequence shown here is derived from an EMBL/GenBank/DDBJ whole genome shotgun (WGS) entry which is preliminary data.</text>
</comment>
<organism evidence="3 4">
    <name type="scientific">Smittium culicis</name>
    <dbReference type="NCBI Taxonomy" id="133412"/>
    <lineage>
        <taxon>Eukaryota</taxon>
        <taxon>Fungi</taxon>
        <taxon>Fungi incertae sedis</taxon>
        <taxon>Zoopagomycota</taxon>
        <taxon>Kickxellomycotina</taxon>
        <taxon>Harpellomycetes</taxon>
        <taxon>Harpellales</taxon>
        <taxon>Legeriomycetaceae</taxon>
        <taxon>Smittium</taxon>
    </lineage>
</organism>
<feature type="compositionally biased region" description="Basic and acidic residues" evidence="1">
    <location>
        <begin position="24"/>
        <end position="57"/>
    </location>
</feature>
<feature type="domain" description="FHA" evidence="2">
    <location>
        <begin position="131"/>
        <end position="197"/>
    </location>
</feature>
<keyword evidence="4" id="KW-1185">Reference proteome</keyword>
<dbReference type="InterPro" id="IPR008984">
    <property type="entry name" value="SMAD_FHA_dom_sf"/>
</dbReference>
<dbReference type="SUPFAM" id="SSF49879">
    <property type="entry name" value="SMAD/FHA domain"/>
    <property type="match status" value="1"/>
</dbReference>
<accession>A0A1R1YRX5</accession>